<dbReference type="SUPFAM" id="SSF49854">
    <property type="entry name" value="Spermadhesin, CUB domain"/>
    <property type="match status" value="2"/>
</dbReference>
<dbReference type="InterPro" id="IPR000082">
    <property type="entry name" value="SEA_dom"/>
</dbReference>
<dbReference type="CDD" id="cd00112">
    <property type="entry name" value="LDLa"/>
    <property type="match status" value="2"/>
</dbReference>
<comment type="caution">
    <text evidence="7">The sequence shown here is derived from an EMBL/GenBank/DDBJ whole genome shotgun (WGS) entry which is preliminary data.</text>
</comment>
<dbReference type="InterPro" id="IPR023415">
    <property type="entry name" value="LDLR_class-A_CS"/>
</dbReference>
<keyword evidence="4" id="KW-0812">Transmembrane</keyword>
<accession>Q4RGF2</accession>
<dbReference type="PROSITE" id="PS50024">
    <property type="entry name" value="SEA"/>
    <property type="match status" value="1"/>
</dbReference>
<feature type="disulfide bond" evidence="3">
    <location>
        <begin position="488"/>
        <end position="503"/>
    </location>
</feature>
<feature type="non-terminal residue" evidence="7">
    <location>
        <position position="530"/>
    </location>
</feature>
<evidence type="ECO:0000259" key="5">
    <source>
        <dbReference type="PROSITE" id="PS01180"/>
    </source>
</evidence>
<dbReference type="Pfam" id="PF01390">
    <property type="entry name" value="SEA"/>
    <property type="match status" value="1"/>
</dbReference>
<dbReference type="Pfam" id="PF00431">
    <property type="entry name" value="CUB"/>
    <property type="match status" value="1"/>
</dbReference>
<comment type="caution">
    <text evidence="3">Lacks conserved residue(s) required for the propagation of feature annotation.</text>
</comment>
<evidence type="ECO:0000256" key="4">
    <source>
        <dbReference type="SAM" id="Phobius"/>
    </source>
</evidence>
<protein>
    <submittedName>
        <fullName evidence="7">(spotted green pufferfish) hypothetical protein</fullName>
    </submittedName>
</protein>
<dbReference type="AlphaFoldDB" id="Q4RGF2"/>
<dbReference type="PROSITE" id="PS01209">
    <property type="entry name" value="LDLRA_1"/>
    <property type="match status" value="1"/>
</dbReference>
<evidence type="ECO:0000313" key="7">
    <source>
        <dbReference type="EMBL" id="CAG12530.1"/>
    </source>
</evidence>
<dbReference type="SMART" id="SM00192">
    <property type="entry name" value="LDLa"/>
    <property type="match status" value="2"/>
</dbReference>
<dbReference type="OrthoDB" id="93664at2759"/>
<reference evidence="7" key="2">
    <citation type="submission" date="2004-02" db="EMBL/GenBank/DDBJ databases">
        <authorList>
            <consortium name="Genoscope"/>
            <consortium name="Whitehead Institute Centre for Genome Research"/>
        </authorList>
    </citation>
    <scope>NUCLEOTIDE SEQUENCE</scope>
</reference>
<sequence>RKTRSCKCLLVLFVVILIILIITGAALAWYFLDYRVWVLEPRVQQQYVVYLSILNRNFSADLSSHTSPTFKREARGVQSTVEKVMRSSSLSRYFNYTTVFAFGEGSVVAHLWLVMSVPSSHVGAITVEKLSKSLQKGLERYSGSNNQMASLPGYIFHLASLSVTDCYRYQRVLSSSPVALRGPDTQRSTCMWHLQAAPGTQLELQMEWLLPECRDRLLVYNSLTPTDTHLITSVYGCSRHEPVVRVLSSGEWMTVLWKQGLYNYKDPFSLSAQAWEHQDCNSTVELRAVLGVQGSLKTPFYPSYYPPDTNCTWTFNMPAVGMGLSLEFEGYELSRAGYQQDCTQGQWIIQNRRLCGTRGLQPYTERLFLPSSTATVVMTSEVSLTGPGLQLHYKVFNLSDRKMEAKKRIGNEDKLLCNNQTSERCVCPCVFGVTACPGQFLCTTNGLCVSACDGIKDCPTGLDERNCVCVAQFQCLEDSQCVDYYKVCDQHPDCSEASDEMNCTAGSTSSFQPQFTHKLTSTQMCFSNPT</sequence>
<evidence type="ECO:0000256" key="1">
    <source>
        <dbReference type="ARBA" id="ARBA00022737"/>
    </source>
</evidence>
<dbReference type="SUPFAM" id="SSF82671">
    <property type="entry name" value="SEA domain"/>
    <property type="match status" value="1"/>
</dbReference>
<gene>
    <name evidence="7" type="ORF">GSTENG00034830001</name>
</gene>
<name>Q4RGF2_TETNG</name>
<dbReference type="PROSITE" id="PS50068">
    <property type="entry name" value="LDLRA_2"/>
    <property type="match status" value="2"/>
</dbReference>
<dbReference type="CDD" id="cd00041">
    <property type="entry name" value="CUB"/>
    <property type="match status" value="1"/>
</dbReference>
<dbReference type="EMBL" id="CAAE01015100">
    <property type="protein sequence ID" value="CAG12530.1"/>
    <property type="molecule type" value="Genomic_DNA"/>
</dbReference>
<feature type="transmembrane region" description="Helical" evidence="4">
    <location>
        <begin position="9"/>
        <end position="32"/>
    </location>
</feature>
<evidence type="ECO:0000259" key="6">
    <source>
        <dbReference type="PROSITE" id="PS50024"/>
    </source>
</evidence>
<dbReference type="PROSITE" id="PS01180">
    <property type="entry name" value="CUB"/>
    <property type="match status" value="1"/>
</dbReference>
<dbReference type="SUPFAM" id="SSF57424">
    <property type="entry name" value="LDL receptor-like module"/>
    <property type="match status" value="2"/>
</dbReference>
<organism evidence="7">
    <name type="scientific">Tetraodon nigroviridis</name>
    <name type="common">Spotted green pufferfish</name>
    <name type="synonym">Chelonodon nigroviridis</name>
    <dbReference type="NCBI Taxonomy" id="99883"/>
    <lineage>
        <taxon>Eukaryota</taxon>
        <taxon>Metazoa</taxon>
        <taxon>Chordata</taxon>
        <taxon>Craniata</taxon>
        <taxon>Vertebrata</taxon>
        <taxon>Euteleostomi</taxon>
        <taxon>Actinopterygii</taxon>
        <taxon>Neopterygii</taxon>
        <taxon>Teleostei</taxon>
        <taxon>Neoteleostei</taxon>
        <taxon>Acanthomorphata</taxon>
        <taxon>Eupercaria</taxon>
        <taxon>Tetraodontiformes</taxon>
        <taxon>Tetradontoidea</taxon>
        <taxon>Tetraodontidae</taxon>
        <taxon>Tetraodon</taxon>
    </lineage>
</organism>
<dbReference type="InterPro" id="IPR036055">
    <property type="entry name" value="LDL_receptor-like_sf"/>
</dbReference>
<dbReference type="PANTHER" id="PTHR24251">
    <property type="entry name" value="OVOCHYMASE-RELATED"/>
    <property type="match status" value="1"/>
</dbReference>
<dbReference type="SMART" id="SM00042">
    <property type="entry name" value="CUB"/>
    <property type="match status" value="2"/>
</dbReference>
<dbReference type="Pfam" id="PF00057">
    <property type="entry name" value="Ldl_recept_a"/>
    <property type="match status" value="1"/>
</dbReference>
<keyword evidence="1" id="KW-0677">Repeat</keyword>
<dbReference type="InterPro" id="IPR036364">
    <property type="entry name" value="SEA_dom_sf"/>
</dbReference>
<keyword evidence="4" id="KW-1133">Transmembrane helix</keyword>
<feature type="disulfide bond" evidence="3">
    <location>
        <begin position="436"/>
        <end position="448"/>
    </location>
</feature>
<evidence type="ECO:0000256" key="3">
    <source>
        <dbReference type="PROSITE-ProRule" id="PRU00124"/>
    </source>
</evidence>
<dbReference type="InterPro" id="IPR002172">
    <property type="entry name" value="LDrepeatLR_classA_rpt"/>
</dbReference>
<reference evidence="7" key="1">
    <citation type="journal article" date="2004" name="Nature">
        <title>Genome duplication in the teleost fish Tetraodon nigroviridis reveals the early vertebrate proto-karyotype.</title>
        <authorList>
            <person name="Jaillon O."/>
            <person name="Aury J.-M."/>
            <person name="Brunet F."/>
            <person name="Petit J.-L."/>
            <person name="Stange-Thomann N."/>
            <person name="Mauceli E."/>
            <person name="Bouneau L."/>
            <person name="Fischer C."/>
            <person name="Ozouf-Costaz C."/>
            <person name="Bernot A."/>
            <person name="Nicaud S."/>
            <person name="Jaffe D."/>
            <person name="Fisher S."/>
            <person name="Lutfalla G."/>
            <person name="Dossat C."/>
            <person name="Segurens B."/>
            <person name="Dasilva C."/>
            <person name="Salanoubat M."/>
            <person name="Levy M."/>
            <person name="Boudet N."/>
            <person name="Castellano S."/>
            <person name="Anthouard V."/>
            <person name="Jubin C."/>
            <person name="Castelli V."/>
            <person name="Katinka M."/>
            <person name="Vacherie B."/>
            <person name="Biemont C."/>
            <person name="Skalli Z."/>
            <person name="Cattolico L."/>
            <person name="Poulain J."/>
            <person name="De Berardinis V."/>
            <person name="Cruaud C."/>
            <person name="Duprat S."/>
            <person name="Brottier P."/>
            <person name="Coutanceau J.-P."/>
            <person name="Gouzy J."/>
            <person name="Parra G."/>
            <person name="Lardier G."/>
            <person name="Chapple C."/>
            <person name="McKernan K.J."/>
            <person name="McEwan P."/>
            <person name="Bosak S."/>
            <person name="Kellis M."/>
            <person name="Volff J.-N."/>
            <person name="Guigo R."/>
            <person name="Zody M.C."/>
            <person name="Mesirov J."/>
            <person name="Lindblad-Toh K."/>
            <person name="Birren B."/>
            <person name="Nusbaum C."/>
            <person name="Kahn D."/>
            <person name="Robinson-Rechavi M."/>
            <person name="Laudet V."/>
            <person name="Schachter V."/>
            <person name="Quetier F."/>
            <person name="Saurin W."/>
            <person name="Scarpelli C."/>
            <person name="Wincker P."/>
            <person name="Lander E.S."/>
            <person name="Weissenbach J."/>
            <person name="Roest Crollius H."/>
        </authorList>
    </citation>
    <scope>NUCLEOTIDE SEQUENCE [LARGE SCALE GENOMIC DNA]</scope>
</reference>
<keyword evidence="2 3" id="KW-1015">Disulfide bond</keyword>
<dbReference type="KEGG" id="tng:GSTEN00034830G001"/>
<feature type="domain" description="CUB" evidence="5">
    <location>
        <begin position="280"/>
        <end position="396"/>
    </location>
</feature>
<dbReference type="Gene3D" id="3.30.70.960">
    <property type="entry name" value="SEA domain"/>
    <property type="match status" value="1"/>
</dbReference>
<dbReference type="Gene3D" id="2.60.120.290">
    <property type="entry name" value="Spermadhesin, CUB domain"/>
    <property type="match status" value="1"/>
</dbReference>
<dbReference type="InterPro" id="IPR035914">
    <property type="entry name" value="Sperma_CUB_dom_sf"/>
</dbReference>
<feature type="domain" description="SEA" evidence="6">
    <location>
        <begin position="43"/>
        <end position="150"/>
    </location>
</feature>
<dbReference type="FunFam" id="2.60.120.290:FF:000027">
    <property type="entry name" value="Transmembrane serine protease 6"/>
    <property type="match status" value="1"/>
</dbReference>
<proteinExistence type="predicted"/>
<feature type="disulfide bond" evidence="3">
    <location>
        <begin position="452"/>
        <end position="467"/>
    </location>
</feature>
<dbReference type="InterPro" id="IPR000859">
    <property type="entry name" value="CUB_dom"/>
</dbReference>
<keyword evidence="4" id="KW-0472">Membrane</keyword>
<dbReference type="Gene3D" id="4.10.400.10">
    <property type="entry name" value="Low-density Lipoprotein Receptor"/>
    <property type="match status" value="2"/>
</dbReference>
<evidence type="ECO:0000256" key="2">
    <source>
        <dbReference type="ARBA" id="ARBA00023157"/>
    </source>
</evidence>